<dbReference type="PANTHER" id="PTHR43284">
    <property type="entry name" value="ASPARAGINE SYNTHETASE (GLUTAMINE-HYDROLYZING)"/>
    <property type="match status" value="1"/>
</dbReference>
<evidence type="ECO:0000259" key="4">
    <source>
        <dbReference type="Pfam" id="PF00733"/>
    </source>
</evidence>
<dbReference type="PANTHER" id="PTHR43284:SF1">
    <property type="entry name" value="ASPARAGINE SYNTHETASE"/>
    <property type="match status" value="1"/>
</dbReference>
<dbReference type="Gene3D" id="3.40.50.620">
    <property type="entry name" value="HUPs"/>
    <property type="match status" value="1"/>
</dbReference>
<dbReference type="EMBL" id="JAGQHR010000576">
    <property type="protein sequence ID" value="MCA9729111.1"/>
    <property type="molecule type" value="Genomic_DNA"/>
</dbReference>
<protein>
    <recommendedName>
        <fullName evidence="2">asparagine synthase (glutamine-hydrolyzing)</fullName>
        <ecNumber evidence="2">6.3.5.4</ecNumber>
    </recommendedName>
</protein>
<dbReference type="Pfam" id="PF00733">
    <property type="entry name" value="Asn_synthase"/>
    <property type="match status" value="1"/>
</dbReference>
<comment type="pathway">
    <text evidence="1">Amino-acid biosynthesis; L-asparagine biosynthesis; L-asparagine from L-aspartate (L-Gln route): step 1/1.</text>
</comment>
<sequence>IRAASVDELPCLTFVPSGEGESRVVPDPGTIAISTDPRERLATTRAAFEMLTEPVGDGAGPATFALIRAARTRATIFLCGHGADELLGGYRLSQSMARLRCLWGAAFLPGPWLDAVLHRYANGDESARSLRLRLRRAGPHRISEAVRFLINRPLPAADYEEIAGSGPVGALAVVDRLYAEQPFAAPDLDRLQNVMIQTFLSANILTYGDSMGMASSAELRMPYLDRDLVDFIFGLPPGARVGPLPVHSGTKRILRQWARGKVARSVLRRKKRSFQGGSVRSLLEANRGAICARILDHGDLRNALPGLEQFLQRPVESYRGPAEGTLWSVLALGFWSSGPAMAPTRQRTSCSTVDSI</sequence>
<comment type="catalytic activity">
    <reaction evidence="3">
        <text>L-aspartate + L-glutamine + ATP + H2O = L-asparagine + L-glutamate + AMP + diphosphate + H(+)</text>
        <dbReference type="Rhea" id="RHEA:12228"/>
        <dbReference type="ChEBI" id="CHEBI:15377"/>
        <dbReference type="ChEBI" id="CHEBI:15378"/>
        <dbReference type="ChEBI" id="CHEBI:29985"/>
        <dbReference type="ChEBI" id="CHEBI:29991"/>
        <dbReference type="ChEBI" id="CHEBI:30616"/>
        <dbReference type="ChEBI" id="CHEBI:33019"/>
        <dbReference type="ChEBI" id="CHEBI:58048"/>
        <dbReference type="ChEBI" id="CHEBI:58359"/>
        <dbReference type="ChEBI" id="CHEBI:456215"/>
        <dbReference type="EC" id="6.3.5.4"/>
    </reaction>
</comment>
<comment type="caution">
    <text evidence="5">The sequence shown here is derived from an EMBL/GenBank/DDBJ whole genome shotgun (WGS) entry which is preliminary data.</text>
</comment>
<gene>
    <name evidence="5" type="ORF">KC729_15585</name>
</gene>
<evidence type="ECO:0000256" key="2">
    <source>
        <dbReference type="ARBA" id="ARBA00012737"/>
    </source>
</evidence>
<dbReference type="CDD" id="cd01991">
    <property type="entry name" value="Asn_synthase_B_C"/>
    <property type="match status" value="1"/>
</dbReference>
<evidence type="ECO:0000313" key="6">
    <source>
        <dbReference type="Proteomes" id="UP000697710"/>
    </source>
</evidence>
<dbReference type="EC" id="6.3.5.4" evidence="2"/>
<dbReference type="GO" id="GO:0006529">
    <property type="term" value="P:asparagine biosynthetic process"/>
    <property type="evidence" value="ECO:0007669"/>
    <property type="project" value="InterPro"/>
</dbReference>
<evidence type="ECO:0000256" key="1">
    <source>
        <dbReference type="ARBA" id="ARBA00005187"/>
    </source>
</evidence>
<organism evidence="5 6">
    <name type="scientific">Eiseniibacteriota bacterium</name>
    <dbReference type="NCBI Taxonomy" id="2212470"/>
    <lineage>
        <taxon>Bacteria</taxon>
        <taxon>Candidatus Eiseniibacteriota</taxon>
    </lineage>
</organism>
<evidence type="ECO:0000256" key="3">
    <source>
        <dbReference type="ARBA" id="ARBA00048741"/>
    </source>
</evidence>
<dbReference type="AlphaFoldDB" id="A0A956M3C5"/>
<name>A0A956M3C5_UNCEI</name>
<dbReference type="Proteomes" id="UP000697710">
    <property type="component" value="Unassembled WGS sequence"/>
</dbReference>
<accession>A0A956M3C5</accession>
<dbReference type="InterPro" id="IPR014729">
    <property type="entry name" value="Rossmann-like_a/b/a_fold"/>
</dbReference>
<dbReference type="SUPFAM" id="SSF52402">
    <property type="entry name" value="Adenine nucleotide alpha hydrolases-like"/>
    <property type="match status" value="1"/>
</dbReference>
<evidence type="ECO:0000313" key="5">
    <source>
        <dbReference type="EMBL" id="MCA9729111.1"/>
    </source>
</evidence>
<dbReference type="InterPro" id="IPR051786">
    <property type="entry name" value="ASN_synthetase/amidase"/>
</dbReference>
<reference evidence="5" key="1">
    <citation type="submission" date="2020-04" db="EMBL/GenBank/DDBJ databases">
        <authorList>
            <person name="Zhang T."/>
        </authorList>
    </citation>
    <scope>NUCLEOTIDE SEQUENCE</scope>
    <source>
        <strain evidence="5">HKST-UBA01</strain>
    </source>
</reference>
<dbReference type="InterPro" id="IPR001962">
    <property type="entry name" value="Asn_synthase"/>
</dbReference>
<dbReference type="GO" id="GO:0004066">
    <property type="term" value="F:asparagine synthase (glutamine-hydrolyzing) activity"/>
    <property type="evidence" value="ECO:0007669"/>
    <property type="project" value="UniProtKB-EC"/>
</dbReference>
<reference evidence="5" key="2">
    <citation type="journal article" date="2021" name="Microbiome">
        <title>Successional dynamics and alternative stable states in a saline activated sludge microbial community over 9 years.</title>
        <authorList>
            <person name="Wang Y."/>
            <person name="Ye J."/>
            <person name="Ju F."/>
            <person name="Liu L."/>
            <person name="Boyd J.A."/>
            <person name="Deng Y."/>
            <person name="Parks D.H."/>
            <person name="Jiang X."/>
            <person name="Yin X."/>
            <person name="Woodcroft B.J."/>
            <person name="Tyson G.W."/>
            <person name="Hugenholtz P."/>
            <person name="Polz M.F."/>
            <person name="Zhang T."/>
        </authorList>
    </citation>
    <scope>NUCLEOTIDE SEQUENCE</scope>
    <source>
        <strain evidence="5">HKST-UBA01</strain>
    </source>
</reference>
<feature type="domain" description="Asparagine synthetase" evidence="4">
    <location>
        <begin position="35"/>
        <end position="302"/>
    </location>
</feature>
<feature type="non-terminal residue" evidence="5">
    <location>
        <position position="1"/>
    </location>
</feature>
<proteinExistence type="predicted"/>